<dbReference type="Gene3D" id="3.40.50.620">
    <property type="entry name" value="HUPs"/>
    <property type="match status" value="1"/>
</dbReference>
<dbReference type="PANTHER" id="PTHR43766:SF1">
    <property type="entry name" value="TRYPTOPHAN--TRNA LIGASE, MITOCHONDRIAL"/>
    <property type="match status" value="1"/>
</dbReference>
<evidence type="ECO:0000256" key="2">
    <source>
        <dbReference type="ARBA" id="ARBA00013161"/>
    </source>
</evidence>
<keyword evidence="6 10" id="KW-0648">Protein biosynthesis</keyword>
<dbReference type="InterPro" id="IPR002305">
    <property type="entry name" value="aa-tRNA-synth_Ic"/>
</dbReference>
<evidence type="ECO:0000256" key="7">
    <source>
        <dbReference type="ARBA" id="ARBA00023146"/>
    </source>
</evidence>
<keyword evidence="3 10" id="KW-0436">Ligase</keyword>
<keyword evidence="7 10" id="KW-0030">Aminoacyl-tRNA synthetase</keyword>
<dbReference type="GO" id="GO:0004830">
    <property type="term" value="F:tryptophan-tRNA ligase activity"/>
    <property type="evidence" value="ECO:0007669"/>
    <property type="project" value="UniProtKB-UniRule"/>
</dbReference>
<dbReference type="InterPro" id="IPR001412">
    <property type="entry name" value="aa-tRNA-synth_I_CS"/>
</dbReference>
<dbReference type="NCBIfam" id="TIGR00233">
    <property type="entry name" value="trpS"/>
    <property type="match status" value="1"/>
</dbReference>
<dbReference type="PROSITE" id="PS00178">
    <property type="entry name" value="AA_TRNA_LIGASE_I"/>
    <property type="match status" value="1"/>
</dbReference>
<comment type="caution">
    <text evidence="11">The sequence shown here is derived from an EMBL/GenBank/DDBJ whole genome shotgun (WGS) entry which is preliminary data.</text>
</comment>
<dbReference type="FunFam" id="1.10.240.10:FF:000005">
    <property type="entry name" value="Tryptophan--tRNA ligase"/>
    <property type="match status" value="1"/>
</dbReference>
<proteinExistence type="inferred from homology"/>
<dbReference type="InterPro" id="IPR050203">
    <property type="entry name" value="Trp-tRNA_synthetase"/>
</dbReference>
<evidence type="ECO:0000256" key="3">
    <source>
        <dbReference type="ARBA" id="ARBA00022598"/>
    </source>
</evidence>
<dbReference type="GO" id="GO:0006436">
    <property type="term" value="P:tryptophanyl-tRNA aminoacylation"/>
    <property type="evidence" value="ECO:0007669"/>
    <property type="project" value="UniProtKB-UniRule"/>
</dbReference>
<comment type="catalytic activity">
    <reaction evidence="8">
        <text>tRNA(Trp) + L-tryptophan + ATP = L-tryptophyl-tRNA(Trp) + AMP + diphosphate + H(+)</text>
        <dbReference type="Rhea" id="RHEA:24080"/>
        <dbReference type="Rhea" id="RHEA-COMP:9671"/>
        <dbReference type="Rhea" id="RHEA-COMP:9705"/>
        <dbReference type="ChEBI" id="CHEBI:15378"/>
        <dbReference type="ChEBI" id="CHEBI:30616"/>
        <dbReference type="ChEBI" id="CHEBI:33019"/>
        <dbReference type="ChEBI" id="CHEBI:57912"/>
        <dbReference type="ChEBI" id="CHEBI:78442"/>
        <dbReference type="ChEBI" id="CHEBI:78535"/>
        <dbReference type="ChEBI" id="CHEBI:456215"/>
        <dbReference type="EC" id="6.1.1.2"/>
    </reaction>
</comment>
<keyword evidence="5 10" id="KW-0067">ATP-binding</keyword>
<protein>
    <recommendedName>
        <fullName evidence="2 9">Tryptophan--tRNA ligase</fullName>
        <ecNumber evidence="2 9">6.1.1.2</ecNumber>
    </recommendedName>
</protein>
<dbReference type="GO" id="GO:0005829">
    <property type="term" value="C:cytosol"/>
    <property type="evidence" value="ECO:0007669"/>
    <property type="project" value="TreeGrafter"/>
</dbReference>
<dbReference type="InterPro" id="IPR014729">
    <property type="entry name" value="Rossmann-like_a/b/a_fold"/>
</dbReference>
<dbReference type="Gene3D" id="1.10.240.10">
    <property type="entry name" value="Tyrosyl-Transfer RNA Synthetase"/>
    <property type="match status" value="1"/>
</dbReference>
<evidence type="ECO:0000256" key="8">
    <source>
        <dbReference type="ARBA" id="ARBA00049929"/>
    </source>
</evidence>
<accession>A0A368BLI2</accession>
<dbReference type="AlphaFoldDB" id="A0A368BLI2"/>
<evidence type="ECO:0000256" key="10">
    <source>
        <dbReference type="RuleBase" id="RU363036"/>
    </source>
</evidence>
<organism evidence="11 12">
    <name type="scientific">SAR86 cluster bacterium</name>
    <dbReference type="NCBI Taxonomy" id="2030880"/>
    <lineage>
        <taxon>Bacteria</taxon>
        <taxon>Pseudomonadati</taxon>
        <taxon>Pseudomonadota</taxon>
        <taxon>Gammaproteobacteria</taxon>
        <taxon>SAR86 cluster</taxon>
    </lineage>
</organism>
<gene>
    <name evidence="11" type="primary">trpS</name>
    <name evidence="11" type="ORF">DBW97_04200</name>
</gene>
<name>A0A368BLI2_9GAMM</name>
<dbReference type="EC" id="6.1.1.2" evidence="2 9"/>
<dbReference type="Pfam" id="PF00579">
    <property type="entry name" value="tRNA-synt_1b"/>
    <property type="match status" value="1"/>
</dbReference>
<dbReference type="CDD" id="cd00806">
    <property type="entry name" value="TrpRS_core"/>
    <property type="match status" value="1"/>
</dbReference>
<evidence type="ECO:0000256" key="1">
    <source>
        <dbReference type="ARBA" id="ARBA00005594"/>
    </source>
</evidence>
<dbReference type="SUPFAM" id="SSF52374">
    <property type="entry name" value="Nucleotidylyl transferase"/>
    <property type="match status" value="1"/>
</dbReference>
<sequence>MKRILTGITPSGYPHLGNYIGAIKPSLDLLDEKCESFLFIADHHALIKVWDPKKLKELTHQVAMAWLASGLDPSKTFFYRQSDIPEITELAWILSCVTEKGLLNRAHAYKAAIDINKESGKKDMEEGISLGLFSYPLLMACDILCPNATHVPVGKDQQQHLEMTRDIAHKFNNRYGEAFNLPKAVIADEKTVLGIDGRKMSKSYNNIIPLLGSEKDLKKSVMRIVTNSQEPGERKEWKDNVLFSIYSAFANESSLSEMKQKFEDGIGWGDAKTIVFEELNELIAPIRENFEKQKGELKYIEDVLQQNARKVRETTKPLLEKVKSLVGIGSF</sequence>
<evidence type="ECO:0000313" key="12">
    <source>
        <dbReference type="Proteomes" id="UP000252147"/>
    </source>
</evidence>
<evidence type="ECO:0000313" key="11">
    <source>
        <dbReference type="EMBL" id="RCL37744.1"/>
    </source>
</evidence>
<reference evidence="11 12" key="1">
    <citation type="journal article" date="2018" name="Microbiome">
        <title>Fine metagenomic profile of the Mediterranean stratified and mixed water columns revealed by assembly and recruitment.</title>
        <authorList>
            <person name="Haro-Moreno J.M."/>
            <person name="Lopez-Perez M."/>
            <person name="De La Torre J.R."/>
            <person name="Picazo A."/>
            <person name="Camacho A."/>
            <person name="Rodriguez-Valera F."/>
        </authorList>
    </citation>
    <scope>NUCLEOTIDE SEQUENCE [LARGE SCALE GENOMIC DNA]</scope>
    <source>
        <strain evidence="11">MED-G83</strain>
    </source>
</reference>
<dbReference type="PANTHER" id="PTHR43766">
    <property type="entry name" value="TRYPTOPHAN--TRNA LIGASE, MITOCHONDRIAL"/>
    <property type="match status" value="1"/>
</dbReference>
<dbReference type="EMBL" id="QOPD01000007">
    <property type="protein sequence ID" value="RCL37744.1"/>
    <property type="molecule type" value="Genomic_DNA"/>
</dbReference>
<dbReference type="GO" id="GO:0005524">
    <property type="term" value="F:ATP binding"/>
    <property type="evidence" value="ECO:0007669"/>
    <property type="project" value="UniProtKB-KW"/>
</dbReference>
<evidence type="ECO:0000256" key="4">
    <source>
        <dbReference type="ARBA" id="ARBA00022741"/>
    </source>
</evidence>
<dbReference type="InterPro" id="IPR002306">
    <property type="entry name" value="Trp-tRNA-ligase"/>
</dbReference>
<comment type="similarity">
    <text evidence="1 10">Belongs to the class-I aminoacyl-tRNA synthetase family.</text>
</comment>
<evidence type="ECO:0000256" key="6">
    <source>
        <dbReference type="ARBA" id="ARBA00022917"/>
    </source>
</evidence>
<evidence type="ECO:0000256" key="9">
    <source>
        <dbReference type="NCBIfam" id="TIGR00233"/>
    </source>
</evidence>
<dbReference type="Proteomes" id="UP000252147">
    <property type="component" value="Unassembled WGS sequence"/>
</dbReference>
<keyword evidence="4 10" id="KW-0547">Nucleotide-binding</keyword>
<dbReference type="PRINTS" id="PR01039">
    <property type="entry name" value="TRNASYNTHTRP"/>
</dbReference>
<evidence type="ECO:0000256" key="5">
    <source>
        <dbReference type="ARBA" id="ARBA00022840"/>
    </source>
</evidence>